<reference evidence="4 5" key="1">
    <citation type="journal article" date="2011" name="J. Gen. Appl. Microbiol.">
        <title>Draft genome sequencing of the enigmatic basidiomycete Mixia osmundae.</title>
        <authorList>
            <person name="Nishida H."/>
            <person name="Nagatsuka Y."/>
            <person name="Sugiyama J."/>
        </authorList>
    </citation>
    <scope>NUCLEOTIDE SEQUENCE [LARGE SCALE GENOMIC DNA]</scope>
    <source>
        <strain evidence="5">CBS 9802 / IAM 14324 / JCM 22182 / KY 12970</strain>
    </source>
</reference>
<evidence type="ECO:0000259" key="3">
    <source>
        <dbReference type="PROSITE" id="PS51140"/>
    </source>
</evidence>
<dbReference type="InterPro" id="IPR052772">
    <property type="entry name" value="Endo/PolyKinase_Domain-Protein"/>
</dbReference>
<dbReference type="PANTHER" id="PTHR46535">
    <property type="entry name" value="NEDD4-BINDING PROTEIN 2"/>
    <property type="match status" value="1"/>
</dbReference>
<dbReference type="PROSITE" id="PS51140">
    <property type="entry name" value="CUE"/>
    <property type="match status" value="1"/>
</dbReference>
<dbReference type="SMART" id="SM01162">
    <property type="entry name" value="DUF1771"/>
    <property type="match status" value="1"/>
</dbReference>
<dbReference type="InterPro" id="IPR036063">
    <property type="entry name" value="Smr_dom_sf"/>
</dbReference>
<keyword evidence="5" id="KW-1185">Reference proteome</keyword>
<protein>
    <recommendedName>
        <fullName evidence="6">Smr domain-containing protein</fullName>
    </recommendedName>
</protein>
<feature type="compositionally biased region" description="Low complexity" evidence="1">
    <location>
        <begin position="135"/>
        <end position="144"/>
    </location>
</feature>
<dbReference type="InterPro" id="IPR013899">
    <property type="entry name" value="DUF1771"/>
</dbReference>
<accession>G7E6X4</accession>
<feature type="domain" description="Smr" evidence="2">
    <location>
        <begin position="443"/>
        <end position="524"/>
    </location>
</feature>
<dbReference type="SMART" id="SM00463">
    <property type="entry name" value="SMR"/>
    <property type="match status" value="1"/>
</dbReference>
<organism evidence="4 5">
    <name type="scientific">Mixia osmundae (strain CBS 9802 / IAM 14324 / JCM 22182 / KY 12970)</name>
    <dbReference type="NCBI Taxonomy" id="764103"/>
    <lineage>
        <taxon>Eukaryota</taxon>
        <taxon>Fungi</taxon>
        <taxon>Dikarya</taxon>
        <taxon>Basidiomycota</taxon>
        <taxon>Pucciniomycotina</taxon>
        <taxon>Mixiomycetes</taxon>
        <taxon>Mixiales</taxon>
        <taxon>Mixiaceae</taxon>
        <taxon>Mixia</taxon>
    </lineage>
</organism>
<evidence type="ECO:0000256" key="1">
    <source>
        <dbReference type="SAM" id="MobiDB-lite"/>
    </source>
</evidence>
<dbReference type="PANTHER" id="PTHR46535:SF1">
    <property type="entry name" value="NEDD4-BINDING PROTEIN 2"/>
    <property type="match status" value="1"/>
</dbReference>
<evidence type="ECO:0000259" key="2">
    <source>
        <dbReference type="PROSITE" id="PS50828"/>
    </source>
</evidence>
<dbReference type="HOGENOM" id="CLU_519794_0_0_1"/>
<dbReference type="InParanoid" id="G7E6X4"/>
<feature type="compositionally biased region" description="Basic residues" evidence="1">
    <location>
        <begin position="151"/>
        <end position="160"/>
    </location>
</feature>
<dbReference type="EMBL" id="BABT02000153">
    <property type="protein sequence ID" value="GAA98584.1"/>
    <property type="molecule type" value="Genomic_DNA"/>
</dbReference>
<name>G7E6X4_MIXOS</name>
<feature type="region of interest" description="Disordered" evidence="1">
    <location>
        <begin position="52"/>
        <end position="77"/>
    </location>
</feature>
<reference evidence="4 5" key="2">
    <citation type="journal article" date="2012" name="Open Biol.">
        <title>Characteristics of nucleosomes and linker DNA regions on the genome of the basidiomycete Mixia osmundae revealed by mono- and dinucleosome mapping.</title>
        <authorList>
            <person name="Nishida H."/>
            <person name="Kondo S."/>
            <person name="Matsumoto T."/>
            <person name="Suzuki Y."/>
            <person name="Yoshikawa H."/>
            <person name="Taylor T.D."/>
            <person name="Sugiyama J."/>
        </authorList>
    </citation>
    <scope>NUCLEOTIDE SEQUENCE [LARGE SCALE GENOMIC DNA]</scope>
    <source>
        <strain evidence="5">CBS 9802 / IAM 14324 / JCM 22182 / KY 12970</strain>
    </source>
</reference>
<evidence type="ECO:0008006" key="6">
    <source>
        <dbReference type="Google" id="ProtNLM"/>
    </source>
</evidence>
<dbReference type="OMA" id="ELENEYC"/>
<dbReference type="Gene3D" id="3.30.1370.110">
    <property type="match status" value="1"/>
</dbReference>
<dbReference type="AlphaFoldDB" id="G7E6X4"/>
<evidence type="ECO:0000313" key="5">
    <source>
        <dbReference type="Proteomes" id="UP000009131"/>
    </source>
</evidence>
<feature type="domain" description="CUE" evidence="3">
    <location>
        <begin position="80"/>
        <end position="123"/>
    </location>
</feature>
<dbReference type="SUPFAM" id="SSF160443">
    <property type="entry name" value="SMR domain-like"/>
    <property type="match status" value="1"/>
</dbReference>
<dbReference type="eggNOG" id="KOG2401">
    <property type="taxonomic scope" value="Eukaryota"/>
</dbReference>
<dbReference type="InterPro" id="IPR003892">
    <property type="entry name" value="CUE"/>
</dbReference>
<dbReference type="GO" id="GO:0005634">
    <property type="term" value="C:nucleus"/>
    <property type="evidence" value="ECO:0007669"/>
    <property type="project" value="TreeGrafter"/>
</dbReference>
<dbReference type="PROSITE" id="PS50828">
    <property type="entry name" value="SMR"/>
    <property type="match status" value="1"/>
</dbReference>
<sequence>MSTLFDKLQQDYCPDLSPVIVLAILNELEPQDETVARDQLNMLLHHAQLNTSVEPAPSPSPPLSTDDSASNASEPLSLSSNDEAFAFLETCFPDIPLSQLSVALESAQNDADRAVEILLSEQLIETGLQDDAASASTSADEALATGLSHRSNGRKKKHKPAQTQTISLTDVRKTQARRGAGSDLSDDDSSTHPRSTRKNGVGGVSRWILLESQAKSLAMLLHIEPQQITSAYHKADSSLPLALDKIMDELEAKRPCADLPDSVETLAHLKIMFPDRSFGALQRLLSATDGVASDAIDLMWQLDEITRRDGTPLFSALVSSSAHTPTNYRASIVHSNSASIPKEPTPTPVPTLASLPQRVRPAVSREPDAAQCTAMADRYRDKRNDAYRSATRLWQSGGKERTAAGTYSERGREFEAMAKEWDLRAARALVDTRTRKYSKENTIDLHHLTVAQANVLVMESLNTWQASVTRSQPMHIITGAGLHSTGQHAVLLPSISKLLKKEGYSYKLDGGARGGRSSGLIVWP</sequence>
<dbReference type="OrthoDB" id="3231855at2759"/>
<dbReference type="STRING" id="764103.G7E6X4"/>
<proteinExistence type="predicted"/>
<dbReference type="Proteomes" id="UP000009131">
    <property type="component" value="Unassembled WGS sequence"/>
</dbReference>
<dbReference type="InterPro" id="IPR002625">
    <property type="entry name" value="Smr_dom"/>
</dbReference>
<comment type="caution">
    <text evidence="4">The sequence shown here is derived from an EMBL/GenBank/DDBJ whole genome shotgun (WGS) entry which is preliminary data.</text>
</comment>
<evidence type="ECO:0000313" key="4">
    <source>
        <dbReference type="EMBL" id="GAA98584.1"/>
    </source>
</evidence>
<dbReference type="Pfam" id="PF08590">
    <property type="entry name" value="DUF1771"/>
    <property type="match status" value="1"/>
</dbReference>
<gene>
    <name evidence="4" type="primary">Mo05271</name>
    <name evidence="4" type="ORF">E5Q_05271</name>
</gene>
<dbReference type="CDD" id="cd14279">
    <property type="entry name" value="CUE"/>
    <property type="match status" value="2"/>
</dbReference>
<dbReference type="GO" id="GO:0043130">
    <property type="term" value="F:ubiquitin binding"/>
    <property type="evidence" value="ECO:0007669"/>
    <property type="project" value="InterPro"/>
</dbReference>
<dbReference type="RefSeq" id="XP_014567601.1">
    <property type="nucleotide sequence ID" value="XM_014712115.1"/>
</dbReference>
<dbReference type="GO" id="GO:0004519">
    <property type="term" value="F:endonuclease activity"/>
    <property type="evidence" value="ECO:0007669"/>
    <property type="project" value="TreeGrafter"/>
</dbReference>
<feature type="region of interest" description="Disordered" evidence="1">
    <location>
        <begin position="135"/>
        <end position="199"/>
    </location>
</feature>